<dbReference type="EMBL" id="LHYI01000001">
    <property type="protein sequence ID" value="KXB08983.1"/>
    <property type="molecule type" value="Genomic_DNA"/>
</dbReference>
<name>A0ABR5TK40_9EURY</name>
<proteinExistence type="inferred from homology"/>
<comment type="pathway">
    <text evidence="1">Carbohydrate degradation; glycolysis; D-glyceraldehyde 3-phosphate and glycerone phosphate from D-glucose: step 2/4.</text>
</comment>
<dbReference type="CDD" id="cd02218">
    <property type="entry name" value="cupin_PGI"/>
    <property type="match status" value="1"/>
</dbReference>
<dbReference type="SUPFAM" id="SSF51182">
    <property type="entry name" value="RmlC-like cupins"/>
    <property type="match status" value="1"/>
</dbReference>
<evidence type="ECO:0000256" key="1">
    <source>
        <dbReference type="ARBA" id="ARBA00004926"/>
    </source>
</evidence>
<evidence type="ECO:0000256" key="4">
    <source>
        <dbReference type="ARBA" id="ARBA00022432"/>
    </source>
</evidence>
<dbReference type="InterPro" id="IPR014710">
    <property type="entry name" value="RmlC-like_jellyroll"/>
</dbReference>
<gene>
    <name evidence="8" type="ORF">AKJ55_00055</name>
</gene>
<comment type="caution">
    <text evidence="8">The sequence shown here is derived from an EMBL/GenBank/DDBJ whole genome shotgun (WGS) entry which is preliminary data.</text>
</comment>
<dbReference type="Gene3D" id="2.60.120.10">
    <property type="entry name" value="Jelly Rolls"/>
    <property type="match status" value="1"/>
</dbReference>
<dbReference type="EC" id="5.3.1.9" evidence="3"/>
<evidence type="ECO:0000256" key="6">
    <source>
        <dbReference type="ARBA" id="ARBA00029321"/>
    </source>
</evidence>
<sequence>MEFGEVVREPDVRLAEDMEEVILDKEWLKENKKANLYYMYRDLWKEGDKKIILSENLRYDITLIPPRKLGREYVKTKGHYHPEVVPGTSYPEIYEVLQGKAHYLLQKKSTRIEDVVLLEAKSGDKAIIPPNYGHITINPSDEPLKMANWVDRRFDSIYEDILELGGGSYFELVGGKFVRNPNYKVVPELRRADPAELPEFGIESGKDMYELIQTPENLDFLSNPQNYENIFEQIL</sequence>
<keyword evidence="9" id="KW-1185">Reference proteome</keyword>
<protein>
    <recommendedName>
        <fullName evidence="3">glucose-6-phosphate isomerase</fullName>
        <ecNumber evidence="3">5.3.1.9</ecNumber>
    </recommendedName>
</protein>
<dbReference type="InterPro" id="IPR010551">
    <property type="entry name" value="G6P_isomerase_prok"/>
</dbReference>
<comment type="catalytic activity">
    <reaction evidence="6">
        <text>alpha-D-glucose 6-phosphate = beta-D-fructose 6-phosphate</text>
        <dbReference type="Rhea" id="RHEA:11816"/>
        <dbReference type="ChEBI" id="CHEBI:57634"/>
        <dbReference type="ChEBI" id="CHEBI:58225"/>
        <dbReference type="EC" id="5.3.1.9"/>
    </reaction>
</comment>
<organism evidence="8 9">
    <name type="scientific">candidate division MSBL1 archaeon SCGC-AAA382M17</name>
    <dbReference type="NCBI Taxonomy" id="1698284"/>
    <lineage>
        <taxon>Archaea</taxon>
        <taxon>Methanobacteriati</taxon>
        <taxon>Methanobacteriota</taxon>
        <taxon>candidate division MSBL1</taxon>
    </lineage>
</organism>
<evidence type="ECO:0000256" key="5">
    <source>
        <dbReference type="ARBA" id="ARBA00023152"/>
    </source>
</evidence>
<evidence type="ECO:0000259" key="7">
    <source>
        <dbReference type="Pfam" id="PF06560"/>
    </source>
</evidence>
<reference evidence="8 9" key="1">
    <citation type="journal article" date="2016" name="Sci. Rep.">
        <title>Metabolic traits of an uncultured archaeal lineage -MSBL1- from brine pools of the Red Sea.</title>
        <authorList>
            <person name="Mwirichia R."/>
            <person name="Alam I."/>
            <person name="Rashid M."/>
            <person name="Vinu M."/>
            <person name="Ba-Alawi W."/>
            <person name="Anthony Kamau A."/>
            <person name="Kamanda Ngugi D."/>
            <person name="Goker M."/>
            <person name="Klenk H.P."/>
            <person name="Bajic V."/>
            <person name="Stingl U."/>
        </authorList>
    </citation>
    <scope>NUCLEOTIDE SEQUENCE [LARGE SCALE GENOMIC DNA]</scope>
    <source>
        <strain evidence="8">SCGC-AAA382M17</strain>
    </source>
</reference>
<evidence type="ECO:0000256" key="3">
    <source>
        <dbReference type="ARBA" id="ARBA00011952"/>
    </source>
</evidence>
<comment type="similarity">
    <text evidence="2">Belongs to the archaeal-type GPI family.</text>
</comment>
<evidence type="ECO:0000313" key="8">
    <source>
        <dbReference type="EMBL" id="KXB08983.1"/>
    </source>
</evidence>
<dbReference type="InterPro" id="IPR011051">
    <property type="entry name" value="RmlC_Cupin_sf"/>
</dbReference>
<keyword evidence="4" id="KW-0312">Gluconeogenesis</keyword>
<dbReference type="Proteomes" id="UP000070633">
    <property type="component" value="Unassembled WGS sequence"/>
</dbReference>
<evidence type="ECO:0000313" key="9">
    <source>
        <dbReference type="Proteomes" id="UP000070633"/>
    </source>
</evidence>
<accession>A0ABR5TK40</accession>
<feature type="domain" description="Glucose-6-phosphate isomerase prokaryote" evidence="7">
    <location>
        <begin position="13"/>
        <end position="186"/>
    </location>
</feature>
<keyword evidence="5" id="KW-0324">Glycolysis</keyword>
<evidence type="ECO:0000256" key="2">
    <source>
        <dbReference type="ARBA" id="ARBA00006542"/>
    </source>
</evidence>
<dbReference type="Pfam" id="PF06560">
    <property type="entry name" value="GPI"/>
    <property type="match status" value="1"/>
</dbReference>